<dbReference type="PANTHER" id="PTHR33337">
    <property type="entry name" value="GFA DOMAIN-CONTAINING PROTEIN"/>
    <property type="match status" value="1"/>
</dbReference>
<evidence type="ECO:0000259" key="5">
    <source>
        <dbReference type="PROSITE" id="PS51891"/>
    </source>
</evidence>
<dbReference type="InterPro" id="IPR006913">
    <property type="entry name" value="CENP-V/GFA"/>
</dbReference>
<dbReference type="PROSITE" id="PS51891">
    <property type="entry name" value="CENP_V_GFA"/>
    <property type="match status" value="1"/>
</dbReference>
<dbReference type="SUPFAM" id="SSF51316">
    <property type="entry name" value="Mss4-like"/>
    <property type="match status" value="1"/>
</dbReference>
<dbReference type="Gene3D" id="3.90.1590.10">
    <property type="entry name" value="glutathione-dependent formaldehyde- activating enzyme (gfa)"/>
    <property type="match status" value="1"/>
</dbReference>
<evidence type="ECO:0000256" key="1">
    <source>
        <dbReference type="ARBA" id="ARBA00005495"/>
    </source>
</evidence>
<evidence type="ECO:0000313" key="7">
    <source>
        <dbReference type="Proteomes" id="UP000235786"/>
    </source>
</evidence>
<proteinExistence type="inferred from homology"/>
<keyword evidence="4" id="KW-0456">Lyase</keyword>
<dbReference type="GO" id="GO:0046872">
    <property type="term" value="F:metal ion binding"/>
    <property type="evidence" value="ECO:0007669"/>
    <property type="project" value="UniProtKB-KW"/>
</dbReference>
<evidence type="ECO:0000256" key="4">
    <source>
        <dbReference type="ARBA" id="ARBA00023239"/>
    </source>
</evidence>
<name>A0A2J6R267_HYAVF</name>
<evidence type="ECO:0000256" key="2">
    <source>
        <dbReference type="ARBA" id="ARBA00022723"/>
    </source>
</evidence>
<keyword evidence="3" id="KW-0862">Zinc</keyword>
<dbReference type="STRING" id="1149755.A0A2J6R267"/>
<dbReference type="PANTHER" id="PTHR33337:SF8">
    <property type="entry name" value="CENP-V_GFA DOMAIN-CONTAINING PROTEIN"/>
    <property type="match status" value="1"/>
</dbReference>
<dbReference type="InterPro" id="IPR011057">
    <property type="entry name" value="Mss4-like_sf"/>
</dbReference>
<feature type="domain" description="CENP-V/GFA" evidence="5">
    <location>
        <begin position="26"/>
        <end position="156"/>
    </location>
</feature>
<gene>
    <name evidence="6" type="ORF">L207DRAFT_499577</name>
</gene>
<dbReference type="Pfam" id="PF04828">
    <property type="entry name" value="GFA"/>
    <property type="match status" value="1"/>
</dbReference>
<organism evidence="6 7">
    <name type="scientific">Hyaloscypha variabilis (strain UAMH 11265 / GT02V1 / F)</name>
    <name type="common">Meliniomyces variabilis</name>
    <dbReference type="NCBI Taxonomy" id="1149755"/>
    <lineage>
        <taxon>Eukaryota</taxon>
        <taxon>Fungi</taxon>
        <taxon>Dikarya</taxon>
        <taxon>Ascomycota</taxon>
        <taxon>Pezizomycotina</taxon>
        <taxon>Leotiomycetes</taxon>
        <taxon>Helotiales</taxon>
        <taxon>Hyaloscyphaceae</taxon>
        <taxon>Hyaloscypha</taxon>
        <taxon>Hyaloscypha variabilis</taxon>
    </lineage>
</organism>
<dbReference type="GO" id="GO:0016846">
    <property type="term" value="F:carbon-sulfur lyase activity"/>
    <property type="evidence" value="ECO:0007669"/>
    <property type="project" value="InterPro"/>
</dbReference>
<dbReference type="OrthoDB" id="428768at2759"/>
<reference evidence="6 7" key="1">
    <citation type="submission" date="2016-04" db="EMBL/GenBank/DDBJ databases">
        <title>A degradative enzymes factory behind the ericoid mycorrhizal symbiosis.</title>
        <authorList>
            <consortium name="DOE Joint Genome Institute"/>
            <person name="Martino E."/>
            <person name="Morin E."/>
            <person name="Grelet G."/>
            <person name="Kuo A."/>
            <person name="Kohler A."/>
            <person name="Daghino S."/>
            <person name="Barry K."/>
            <person name="Choi C."/>
            <person name="Cichocki N."/>
            <person name="Clum A."/>
            <person name="Copeland A."/>
            <person name="Hainaut M."/>
            <person name="Haridas S."/>
            <person name="Labutti K."/>
            <person name="Lindquist E."/>
            <person name="Lipzen A."/>
            <person name="Khouja H.-R."/>
            <person name="Murat C."/>
            <person name="Ohm R."/>
            <person name="Olson A."/>
            <person name="Spatafora J."/>
            <person name="Veneault-Fourrey C."/>
            <person name="Henrissat B."/>
            <person name="Grigoriev I."/>
            <person name="Martin F."/>
            <person name="Perotto S."/>
        </authorList>
    </citation>
    <scope>NUCLEOTIDE SEQUENCE [LARGE SCALE GENOMIC DNA]</scope>
    <source>
        <strain evidence="6 7">F</strain>
    </source>
</reference>
<dbReference type="AlphaFoldDB" id="A0A2J6R267"/>
<dbReference type="EMBL" id="KZ613958">
    <property type="protein sequence ID" value="PMD32604.1"/>
    <property type="molecule type" value="Genomic_DNA"/>
</dbReference>
<protein>
    <recommendedName>
        <fullName evidence="5">CENP-V/GFA domain-containing protein</fullName>
    </recommendedName>
</protein>
<comment type="similarity">
    <text evidence="1">Belongs to the Gfa family.</text>
</comment>
<accession>A0A2J6R267</accession>
<keyword evidence="7" id="KW-1185">Reference proteome</keyword>
<keyword evidence="2" id="KW-0479">Metal-binding</keyword>
<evidence type="ECO:0000256" key="3">
    <source>
        <dbReference type="ARBA" id="ARBA00022833"/>
    </source>
</evidence>
<sequence length="175" mass="19140">MAATADRSKPYFPLAGLANDGWSNDHEATATCLCGAVQLAFPLPGNPGFITTFICNCTDCRKITASTFASNFTVTSSSLRHLRGQSNLSTFKQSRTIGSHADMTNYFCKTCGGLMYRVGARFPGEVFMRVGTVDDFTLHETKLFPRVEQFTRDRVSYVKGFDGVEGVVQFQGMSG</sequence>
<dbReference type="Proteomes" id="UP000235786">
    <property type="component" value="Unassembled WGS sequence"/>
</dbReference>
<evidence type="ECO:0000313" key="6">
    <source>
        <dbReference type="EMBL" id="PMD32604.1"/>
    </source>
</evidence>